<dbReference type="Pfam" id="PF06472">
    <property type="entry name" value="ABC_membrane_2"/>
    <property type="match status" value="2"/>
</dbReference>
<reference evidence="8 9" key="1">
    <citation type="submission" date="2015-04" db="EMBL/GenBank/DDBJ databases">
        <title>Draft genome of the roundworm Trichinella nativa.</title>
        <authorList>
            <person name="Mitreva M."/>
        </authorList>
    </citation>
    <scope>NUCLEOTIDE SEQUENCE [LARGE SCALE GENOMIC DNA]</scope>
    <source>
        <strain evidence="8 9">ISS45</strain>
    </source>
</reference>
<feature type="transmembrane region" description="Helical" evidence="6">
    <location>
        <begin position="52"/>
        <end position="77"/>
    </location>
</feature>
<dbReference type="AlphaFoldDB" id="A0A1Y3EHR4"/>
<keyword evidence="2" id="KW-0813">Transport</keyword>
<dbReference type="EMBL" id="LVZM01017254">
    <property type="protein sequence ID" value="OUC42658.1"/>
    <property type="molecule type" value="Genomic_DNA"/>
</dbReference>
<dbReference type="GO" id="GO:0016887">
    <property type="term" value="F:ATP hydrolysis activity"/>
    <property type="evidence" value="ECO:0007669"/>
    <property type="project" value="InterPro"/>
</dbReference>
<dbReference type="SUPFAM" id="SSF52540">
    <property type="entry name" value="P-loop containing nucleoside triphosphate hydrolases"/>
    <property type="match status" value="1"/>
</dbReference>
<dbReference type="CDD" id="cd03223">
    <property type="entry name" value="ABCD_peroxisomal_ALDP"/>
    <property type="match status" value="1"/>
</dbReference>
<dbReference type="Proteomes" id="UP000243006">
    <property type="component" value="Unassembled WGS sequence"/>
</dbReference>
<feature type="domain" description="ABC transporter" evidence="7">
    <location>
        <begin position="305"/>
        <end position="522"/>
    </location>
</feature>
<dbReference type="SUPFAM" id="SSF90123">
    <property type="entry name" value="ABC transporter transmembrane region"/>
    <property type="match status" value="1"/>
</dbReference>
<dbReference type="GO" id="GO:0005324">
    <property type="term" value="F:long-chain fatty acid transmembrane transporter activity"/>
    <property type="evidence" value="ECO:0007669"/>
    <property type="project" value="TreeGrafter"/>
</dbReference>
<feature type="transmembrane region" description="Helical" evidence="6">
    <location>
        <begin position="12"/>
        <end position="32"/>
    </location>
</feature>
<dbReference type="PANTHER" id="PTHR11384:SF59">
    <property type="entry name" value="LYSOSOMAL COBALAMIN TRANSPORTER ABCD4"/>
    <property type="match status" value="1"/>
</dbReference>
<dbReference type="PROSITE" id="PS50893">
    <property type="entry name" value="ABC_TRANSPORTER_2"/>
    <property type="match status" value="1"/>
</dbReference>
<evidence type="ECO:0000256" key="3">
    <source>
        <dbReference type="ARBA" id="ARBA00022692"/>
    </source>
</evidence>
<dbReference type="GO" id="GO:0005524">
    <property type="term" value="F:ATP binding"/>
    <property type="evidence" value="ECO:0007669"/>
    <property type="project" value="UniProtKB-KW"/>
</dbReference>
<evidence type="ECO:0000259" key="7">
    <source>
        <dbReference type="PROSITE" id="PS50893"/>
    </source>
</evidence>
<evidence type="ECO:0000313" key="8">
    <source>
        <dbReference type="EMBL" id="OUC42658.1"/>
    </source>
</evidence>
<name>A0A1Y3EHR4_9BILA</name>
<keyword evidence="8" id="KW-0067">ATP-binding</keyword>
<dbReference type="GO" id="GO:0042760">
    <property type="term" value="P:very long-chain fatty acid catabolic process"/>
    <property type="evidence" value="ECO:0007669"/>
    <property type="project" value="TreeGrafter"/>
</dbReference>
<dbReference type="GO" id="GO:0006635">
    <property type="term" value="P:fatty acid beta-oxidation"/>
    <property type="evidence" value="ECO:0007669"/>
    <property type="project" value="TreeGrafter"/>
</dbReference>
<evidence type="ECO:0000256" key="1">
    <source>
        <dbReference type="ARBA" id="ARBA00008575"/>
    </source>
</evidence>
<organism evidence="8 9">
    <name type="scientific">Trichinella nativa</name>
    <dbReference type="NCBI Taxonomy" id="6335"/>
    <lineage>
        <taxon>Eukaryota</taxon>
        <taxon>Metazoa</taxon>
        <taxon>Ecdysozoa</taxon>
        <taxon>Nematoda</taxon>
        <taxon>Enoplea</taxon>
        <taxon>Dorylaimia</taxon>
        <taxon>Trichinellida</taxon>
        <taxon>Trichinellidae</taxon>
        <taxon>Trichinella</taxon>
    </lineage>
</organism>
<feature type="transmembrane region" description="Helical" evidence="6">
    <location>
        <begin position="218"/>
        <end position="240"/>
    </location>
</feature>
<evidence type="ECO:0000256" key="4">
    <source>
        <dbReference type="ARBA" id="ARBA00022989"/>
    </source>
</evidence>
<proteinExistence type="inferred from homology"/>
<dbReference type="Pfam" id="PF00005">
    <property type="entry name" value="ABC_tran"/>
    <property type="match status" value="1"/>
</dbReference>
<dbReference type="InterPro" id="IPR003439">
    <property type="entry name" value="ABC_transporter-like_ATP-bd"/>
</dbReference>
<dbReference type="GO" id="GO:0140359">
    <property type="term" value="F:ABC-type transporter activity"/>
    <property type="evidence" value="ECO:0007669"/>
    <property type="project" value="InterPro"/>
</dbReference>
<keyword evidence="5 6" id="KW-0472">Membrane</keyword>
<evidence type="ECO:0000256" key="2">
    <source>
        <dbReference type="ARBA" id="ARBA00022448"/>
    </source>
</evidence>
<keyword evidence="8" id="KW-0547">Nucleotide-binding</keyword>
<sequence>MFTGVFSSTLALFIVLLGVIEQLLTYHIGILPSEFYEVLGGRDGDAFRMTSVKAICLILAKAFILTSVTYSTNVLYLHWRQRICHRIHLLYFNRFVYYEINHLQAYRDVDNPDQRITQDVEKTCRIFSDIFSKVIMSPFIIGYYTYKTGMRLVAEQEQKEGDFRFKHVSVRNHSEAIAFYQSGSLEKLFTEKDLENLLNTQQKLINWRFFLTYSNNSFDYFGAILSYLIIAIPILLLGTYDDVSPVAMSGIISRNSFYYMYLINSFSTLTDLTARVSDMAGTTHRVVQLYEYLLDLNSDYTDSAWSEENASLRLPNSAAYLIENLSLEVQIGRNVLITGDSSSGKSSLFRVFCGFWKLYDGSIVRHVPNRLPWVLYLPQKPYFPRASLRQQLVYPFRETYCSDSVQDSERLINMLRFLKLDHLVERCGGLDQVVDWDWNHVLTPGESQRLSILRIFYHRPAVAFMDEVTSAIGADYEKQVYETLRTEGVTVVSIGHRHSLRSFHQVELHLNGHGSYTLSAID</sequence>
<dbReference type="GO" id="GO:0015910">
    <property type="term" value="P:long-chain fatty acid import into peroxisome"/>
    <property type="evidence" value="ECO:0007669"/>
    <property type="project" value="TreeGrafter"/>
</dbReference>
<accession>A0A1Y3EHR4</accession>
<dbReference type="GO" id="GO:0007031">
    <property type="term" value="P:peroxisome organization"/>
    <property type="evidence" value="ECO:0007669"/>
    <property type="project" value="TreeGrafter"/>
</dbReference>
<keyword evidence="4 6" id="KW-1133">Transmembrane helix</keyword>
<dbReference type="InterPro" id="IPR011527">
    <property type="entry name" value="ABC1_TM_dom"/>
</dbReference>
<dbReference type="Gene3D" id="3.40.50.300">
    <property type="entry name" value="P-loop containing nucleotide triphosphate hydrolases"/>
    <property type="match status" value="1"/>
</dbReference>
<comment type="similarity">
    <text evidence="1">Belongs to the ABC transporter superfamily. ABCD family. Peroxisomal fatty acyl CoA transporter (TC 3.A.1.203) subfamily.</text>
</comment>
<keyword evidence="3 6" id="KW-0812">Transmembrane</keyword>
<gene>
    <name evidence="8" type="ORF">D917_02747</name>
</gene>
<dbReference type="InterPro" id="IPR027417">
    <property type="entry name" value="P-loop_NTPase"/>
</dbReference>
<dbReference type="GO" id="GO:0005778">
    <property type="term" value="C:peroxisomal membrane"/>
    <property type="evidence" value="ECO:0007669"/>
    <property type="project" value="TreeGrafter"/>
</dbReference>
<evidence type="ECO:0000256" key="6">
    <source>
        <dbReference type="SAM" id="Phobius"/>
    </source>
</evidence>
<protein>
    <submittedName>
        <fullName evidence="8">ABC transporter, ATP-binding protein</fullName>
    </submittedName>
</protein>
<evidence type="ECO:0000256" key="5">
    <source>
        <dbReference type="ARBA" id="ARBA00023136"/>
    </source>
</evidence>
<evidence type="ECO:0000313" key="9">
    <source>
        <dbReference type="Proteomes" id="UP000243006"/>
    </source>
</evidence>
<dbReference type="InterPro" id="IPR036640">
    <property type="entry name" value="ABC1_TM_sf"/>
</dbReference>
<comment type="caution">
    <text evidence="8">The sequence shown here is derived from an EMBL/GenBank/DDBJ whole genome shotgun (WGS) entry which is preliminary data.</text>
</comment>
<dbReference type="InterPro" id="IPR050835">
    <property type="entry name" value="ABC_transporter_sub-D"/>
</dbReference>
<dbReference type="PANTHER" id="PTHR11384">
    <property type="entry name" value="ATP-BINDING CASSETTE, SUB-FAMILY D MEMBER"/>
    <property type="match status" value="1"/>
</dbReference>